<evidence type="ECO:0000256" key="5">
    <source>
        <dbReference type="ARBA" id="ARBA00022777"/>
    </source>
</evidence>
<dbReference type="InterPro" id="IPR036393">
    <property type="entry name" value="AceGlu_kinase-like_sf"/>
</dbReference>
<dbReference type="InterPro" id="IPR001341">
    <property type="entry name" value="Asp_kinase"/>
</dbReference>
<evidence type="ECO:0000313" key="12">
    <source>
        <dbReference type="Proteomes" id="UP001474120"/>
    </source>
</evidence>
<organism evidence="11 12">
    <name type="scientific">Lutimonas vermicola</name>
    <dbReference type="NCBI Taxonomy" id="414288"/>
    <lineage>
        <taxon>Bacteria</taxon>
        <taxon>Pseudomonadati</taxon>
        <taxon>Bacteroidota</taxon>
        <taxon>Flavobacteriia</taxon>
        <taxon>Flavobacteriales</taxon>
        <taxon>Flavobacteriaceae</taxon>
        <taxon>Lutimonas</taxon>
    </lineage>
</organism>
<comment type="catalytic activity">
    <reaction evidence="7 8">
        <text>L-aspartate + ATP = 4-phospho-L-aspartate + ADP</text>
        <dbReference type="Rhea" id="RHEA:23776"/>
        <dbReference type="ChEBI" id="CHEBI:29991"/>
        <dbReference type="ChEBI" id="CHEBI:30616"/>
        <dbReference type="ChEBI" id="CHEBI:57535"/>
        <dbReference type="ChEBI" id="CHEBI:456216"/>
        <dbReference type="EC" id="2.7.2.4"/>
    </reaction>
</comment>
<evidence type="ECO:0000256" key="1">
    <source>
        <dbReference type="ARBA" id="ARBA00004766"/>
    </source>
</evidence>
<dbReference type="PANTHER" id="PTHR21499:SF59">
    <property type="entry name" value="ASPARTOKINASE"/>
    <property type="match status" value="1"/>
</dbReference>
<gene>
    <name evidence="11" type="ORF">AABB81_14570</name>
</gene>
<evidence type="ECO:0000256" key="6">
    <source>
        <dbReference type="ARBA" id="ARBA00022840"/>
    </source>
</evidence>
<keyword evidence="9" id="KW-0028">Amino-acid biosynthesis</keyword>
<accession>A0ABU9L3X4</accession>
<feature type="domain" description="Aspartate/glutamate/uridylate kinase" evidence="10">
    <location>
        <begin position="3"/>
        <end position="277"/>
    </location>
</feature>
<dbReference type="InterPro" id="IPR042199">
    <property type="entry name" value="AsparK_Bifunc_asparK/hSer_DH"/>
</dbReference>
<dbReference type="EC" id="2.7.2.4" evidence="8"/>
<keyword evidence="5 8" id="KW-0418">Kinase</keyword>
<evidence type="ECO:0000256" key="2">
    <source>
        <dbReference type="ARBA" id="ARBA00010122"/>
    </source>
</evidence>
<comment type="caution">
    <text evidence="11">The sequence shown here is derived from an EMBL/GenBank/DDBJ whole genome shotgun (WGS) entry which is preliminary data.</text>
</comment>
<evidence type="ECO:0000256" key="9">
    <source>
        <dbReference type="RuleBase" id="RU004249"/>
    </source>
</evidence>
<keyword evidence="4" id="KW-0547">Nucleotide-binding</keyword>
<evidence type="ECO:0000256" key="7">
    <source>
        <dbReference type="ARBA" id="ARBA00047872"/>
    </source>
</evidence>
<evidence type="ECO:0000256" key="8">
    <source>
        <dbReference type="RuleBase" id="RU003448"/>
    </source>
</evidence>
<dbReference type="InterPro" id="IPR001048">
    <property type="entry name" value="Asp/Glu/Uridylate_kinase"/>
</dbReference>
<protein>
    <recommendedName>
        <fullName evidence="8">Aspartokinase</fullName>
        <ecNumber evidence="8">2.7.2.4</ecNumber>
    </recommendedName>
</protein>
<keyword evidence="6" id="KW-0067">ATP-binding</keyword>
<dbReference type="Proteomes" id="UP001474120">
    <property type="component" value="Unassembled WGS sequence"/>
</dbReference>
<proteinExistence type="inferred from homology"/>
<dbReference type="SUPFAM" id="SSF53633">
    <property type="entry name" value="Carbamate kinase-like"/>
    <property type="match status" value="1"/>
</dbReference>
<dbReference type="EMBL" id="JBCDNA010000003">
    <property type="protein sequence ID" value="MEL4457128.1"/>
    <property type="molecule type" value="Genomic_DNA"/>
</dbReference>
<comment type="pathway">
    <text evidence="1 9">Amino-acid biosynthesis; L-lysine biosynthesis via DAP pathway; (S)-tetrahydrodipicolinate from L-aspartate: step 1/4.</text>
</comment>
<evidence type="ECO:0000256" key="3">
    <source>
        <dbReference type="ARBA" id="ARBA00022679"/>
    </source>
</evidence>
<dbReference type="NCBIfam" id="TIGR00657">
    <property type="entry name" value="asp_kinases"/>
    <property type="match status" value="1"/>
</dbReference>
<dbReference type="Gene3D" id="3.40.1160.10">
    <property type="entry name" value="Acetylglutamate kinase-like"/>
    <property type="match status" value="1"/>
</dbReference>
<evidence type="ECO:0000313" key="11">
    <source>
        <dbReference type="EMBL" id="MEL4457128.1"/>
    </source>
</evidence>
<comment type="similarity">
    <text evidence="2 8">Belongs to the aspartokinase family.</text>
</comment>
<evidence type="ECO:0000259" key="10">
    <source>
        <dbReference type="Pfam" id="PF00696"/>
    </source>
</evidence>
<dbReference type="SUPFAM" id="SSF55021">
    <property type="entry name" value="ACT-like"/>
    <property type="match status" value="1"/>
</dbReference>
<dbReference type="Gene3D" id="1.20.120.1320">
    <property type="entry name" value="Aspartokinase, catalytic domain"/>
    <property type="match status" value="1"/>
</dbReference>
<comment type="pathway">
    <text evidence="9">Amino-acid biosynthesis; L-threonine biosynthesis; L-threonine from L-aspartate: step 1/5.</text>
</comment>
<name>A0ABU9L3X4_9FLAO</name>
<keyword evidence="12" id="KW-1185">Reference proteome</keyword>
<dbReference type="RefSeq" id="WP_342161288.1">
    <property type="nucleotide sequence ID" value="NZ_JBCDNA010000003.1"/>
</dbReference>
<dbReference type="Gene3D" id="3.30.70.260">
    <property type="match status" value="2"/>
</dbReference>
<keyword evidence="3 8" id="KW-0808">Transferase</keyword>
<sequence>MEIFKFGGASVKDADGVRNFLATLQKLAKKDVLIVISAMGKMTNAFEQIVKGYFDKGSDLHEKLLKAKQFHLDIVQNLGFDRYSPIVKEIDAIFDEISVFFEKNTSDDYDYVYDQIVSKAEFLSTRICSAFLLKNGIDNRWLDVRDCIKTDSDFRRARVDWEVTSREINKRMKVKGVTITQGFIGSDNFGNTTTLGREGSDYTAGIFAYCLNAEVVSIFKDVPGVLNADPREFEQTTLIEQISYKEAIEMAFYGASVIHPKTLQPLQRKGIPLRVRSFLNPDLQGTYVGSELDIVPHIPCFIVKKQQILISVSDKEFNFVMEEDISHIFSLLHDYKIKVNLIQNSAISFSVCIEDNFDNFKPLLDSLMPRYKVKYNENLILYTIRHFNEEVVEKLERDKEVLLKQRSRETVQVIVKA</sequence>
<comment type="pathway">
    <text evidence="9">Amino-acid biosynthesis; L-methionine biosynthesis via de novo pathway; L-homoserine from L-aspartate: step 1/3.</text>
</comment>
<dbReference type="PANTHER" id="PTHR21499">
    <property type="entry name" value="ASPARTATE KINASE"/>
    <property type="match status" value="1"/>
</dbReference>
<dbReference type="GO" id="GO:0004072">
    <property type="term" value="F:aspartate kinase activity"/>
    <property type="evidence" value="ECO:0007669"/>
    <property type="project" value="UniProtKB-EC"/>
</dbReference>
<dbReference type="InterPro" id="IPR045865">
    <property type="entry name" value="ACT-like_dom_sf"/>
</dbReference>
<reference evidence="11 12" key="1">
    <citation type="submission" date="2024-04" db="EMBL/GenBank/DDBJ databases">
        <title>whole genome sequencing of Lutimonas vermicola strain IMCC1616.</title>
        <authorList>
            <person name="Bae S.S."/>
        </authorList>
    </citation>
    <scope>NUCLEOTIDE SEQUENCE [LARGE SCALE GENOMIC DNA]</scope>
    <source>
        <strain evidence="11 12">IMCC1616</strain>
    </source>
</reference>
<dbReference type="Pfam" id="PF00696">
    <property type="entry name" value="AA_kinase"/>
    <property type="match status" value="1"/>
</dbReference>
<evidence type="ECO:0000256" key="4">
    <source>
        <dbReference type="ARBA" id="ARBA00022741"/>
    </source>
</evidence>